<keyword evidence="1 2" id="KW-0175">Coiled coil</keyword>
<reference evidence="5 6" key="1">
    <citation type="submission" date="2023-09" db="EMBL/GenBank/DDBJ databases">
        <title>Pangenome analysis of Batrachochytrium dendrobatidis and related Chytrids.</title>
        <authorList>
            <person name="Yacoub M.N."/>
            <person name="Stajich J.E."/>
            <person name="James T.Y."/>
        </authorList>
    </citation>
    <scope>NUCLEOTIDE SEQUENCE [LARGE SCALE GENOMIC DNA]</scope>
    <source>
        <strain evidence="5 6">JEL0888</strain>
    </source>
</reference>
<feature type="domain" description="RUN" evidence="4">
    <location>
        <begin position="50"/>
        <end position="189"/>
    </location>
</feature>
<evidence type="ECO:0000259" key="4">
    <source>
        <dbReference type="PROSITE" id="PS50826"/>
    </source>
</evidence>
<feature type="coiled-coil region" evidence="2">
    <location>
        <begin position="248"/>
        <end position="275"/>
    </location>
</feature>
<evidence type="ECO:0000256" key="2">
    <source>
        <dbReference type="SAM" id="Coils"/>
    </source>
</evidence>
<dbReference type="Gene3D" id="1.20.58.900">
    <property type="match status" value="1"/>
</dbReference>
<evidence type="ECO:0000313" key="6">
    <source>
        <dbReference type="Proteomes" id="UP001527925"/>
    </source>
</evidence>
<evidence type="ECO:0000256" key="1">
    <source>
        <dbReference type="ARBA" id="ARBA00023054"/>
    </source>
</evidence>
<comment type="caution">
    <text evidence="5">The sequence shown here is derived from an EMBL/GenBank/DDBJ whole genome shotgun (WGS) entry which is preliminary data.</text>
</comment>
<dbReference type="PANTHER" id="PTHR45956">
    <property type="entry name" value="RUN AND FYVE DOMAIN-CONTAINING PROTEIN 2-LIKE PROTEIN"/>
    <property type="match status" value="1"/>
</dbReference>
<organism evidence="5 6">
    <name type="scientific">Polyrhizophydium stewartii</name>
    <dbReference type="NCBI Taxonomy" id="2732419"/>
    <lineage>
        <taxon>Eukaryota</taxon>
        <taxon>Fungi</taxon>
        <taxon>Fungi incertae sedis</taxon>
        <taxon>Chytridiomycota</taxon>
        <taxon>Chytridiomycota incertae sedis</taxon>
        <taxon>Chytridiomycetes</taxon>
        <taxon>Rhizophydiales</taxon>
        <taxon>Rhizophydiales incertae sedis</taxon>
        <taxon>Polyrhizophydium</taxon>
    </lineage>
</organism>
<protein>
    <submittedName>
        <fullName evidence="5">Protein rufy3</fullName>
    </submittedName>
</protein>
<keyword evidence="6" id="KW-1185">Reference proteome</keyword>
<dbReference type="InterPro" id="IPR047335">
    <property type="entry name" value="RUFY1-3"/>
</dbReference>
<dbReference type="SUPFAM" id="SSF140741">
    <property type="entry name" value="RUN domain-like"/>
    <property type="match status" value="1"/>
</dbReference>
<proteinExistence type="predicted"/>
<evidence type="ECO:0000256" key="3">
    <source>
        <dbReference type="SAM" id="MobiDB-lite"/>
    </source>
</evidence>
<feature type="compositionally biased region" description="Low complexity" evidence="3">
    <location>
        <begin position="373"/>
        <end position="388"/>
    </location>
</feature>
<accession>A0ABR4NH01</accession>
<feature type="region of interest" description="Disordered" evidence="3">
    <location>
        <begin position="361"/>
        <end position="388"/>
    </location>
</feature>
<feature type="coiled-coil region" evidence="2">
    <location>
        <begin position="326"/>
        <end position="356"/>
    </location>
</feature>
<dbReference type="InterPro" id="IPR037213">
    <property type="entry name" value="Run_dom_sf"/>
</dbReference>
<dbReference type="PANTHER" id="PTHR45956:SF6">
    <property type="entry name" value="RUN DOMAIN-CONTAINING PROTEIN"/>
    <property type="match status" value="1"/>
</dbReference>
<sequence>MAEPGTPTGSGASTPTTLAAAEQERERLYNTFKDALSALIDEATQLKSVGEGNEKLTALTDALESIIQHGFRGKKVWLRQTTDPWPFIDGALKAAAQAANPAAAGADSLAATVAAMTEDAPEARTRKYILMALMQQTLGDHVKLLATSPDLPQWFDVAATMRTPDRIMPIAELLRGLTQLEFNFYLREETPDQGKLRKRLSMSQMLLGKSEEVIKSGLAATWTTLGTVKSRVEAARSMLDPKLKSSDLAAAEETIARLVADQHELNQRLEEMSSKFELERRSRLATEVELVSVKMARDKEQLRLRRELGKLESQLSVFRQSPTELQEKLLKAIEEQHDLREQLERAKLVARLAKEKLDRSGIGSADLDAADEPTANGNGAAPANADTA</sequence>
<dbReference type="Pfam" id="PF02759">
    <property type="entry name" value="RUN"/>
    <property type="match status" value="1"/>
</dbReference>
<evidence type="ECO:0000313" key="5">
    <source>
        <dbReference type="EMBL" id="KAL2918815.1"/>
    </source>
</evidence>
<dbReference type="InterPro" id="IPR004012">
    <property type="entry name" value="Run_dom"/>
</dbReference>
<dbReference type="Proteomes" id="UP001527925">
    <property type="component" value="Unassembled WGS sequence"/>
</dbReference>
<gene>
    <name evidence="5" type="primary">RUFY3</name>
    <name evidence="5" type="ORF">HK105_201649</name>
</gene>
<dbReference type="EMBL" id="JADGIZ020000005">
    <property type="protein sequence ID" value="KAL2918815.1"/>
    <property type="molecule type" value="Genomic_DNA"/>
</dbReference>
<name>A0ABR4NH01_9FUNG</name>
<dbReference type="PROSITE" id="PS50826">
    <property type="entry name" value="RUN"/>
    <property type="match status" value="1"/>
</dbReference>